<dbReference type="InterPro" id="IPR045659">
    <property type="entry name" value="LptD_2"/>
</dbReference>
<dbReference type="Pfam" id="PF19838">
    <property type="entry name" value="LptD_2"/>
    <property type="match status" value="1"/>
</dbReference>
<organism evidence="2">
    <name type="scientific">sediment metagenome</name>
    <dbReference type="NCBI Taxonomy" id="749907"/>
    <lineage>
        <taxon>unclassified sequences</taxon>
        <taxon>metagenomes</taxon>
        <taxon>ecological metagenomes</taxon>
    </lineage>
</organism>
<accession>D9PGV4</accession>
<protein>
    <submittedName>
        <fullName evidence="2">Organic solvent tolerance protein</fullName>
    </submittedName>
</protein>
<feature type="domain" description="LPS-assembly protein LptD central" evidence="1">
    <location>
        <begin position="29"/>
        <end position="94"/>
    </location>
</feature>
<dbReference type="PANTHER" id="PTHR30189">
    <property type="entry name" value="LPS-ASSEMBLY PROTEIN"/>
    <property type="match status" value="1"/>
</dbReference>
<dbReference type="EMBL" id="ADZX01000320">
    <property type="protein sequence ID" value="EFK97211.1"/>
    <property type="molecule type" value="Genomic_DNA"/>
</dbReference>
<dbReference type="PANTHER" id="PTHR30189:SF1">
    <property type="entry name" value="LPS-ASSEMBLY PROTEIN LPTD"/>
    <property type="match status" value="1"/>
</dbReference>
<reference evidence="2" key="1">
    <citation type="submission" date="2010-07" db="EMBL/GenBank/DDBJ databases">
        <authorList>
            <consortium name="CONSOLIDER consortium CSD2007-00005"/>
            <person name="Guazzaroni M.-E."/>
            <person name="Richter M."/>
            <person name="Garcia-Salamanca A."/>
            <person name="Yarza P."/>
            <person name="Ferrer M."/>
        </authorList>
    </citation>
    <scope>NUCLEOTIDE SEQUENCE</scope>
</reference>
<dbReference type="GO" id="GO:1990351">
    <property type="term" value="C:transporter complex"/>
    <property type="evidence" value="ECO:0007669"/>
    <property type="project" value="TreeGrafter"/>
</dbReference>
<proteinExistence type="predicted"/>
<dbReference type="InterPro" id="IPR050218">
    <property type="entry name" value="LptD"/>
</dbReference>
<feature type="non-terminal residue" evidence="2">
    <location>
        <position position="99"/>
    </location>
</feature>
<dbReference type="AlphaFoldDB" id="D9PGV4"/>
<evidence type="ECO:0000313" key="2">
    <source>
        <dbReference type="EMBL" id="EFK97211.1"/>
    </source>
</evidence>
<evidence type="ECO:0000259" key="1">
    <source>
        <dbReference type="Pfam" id="PF19838"/>
    </source>
</evidence>
<sequence length="99" mass="11139">MPGGQCDWFLRASELNLDRTTQIGTAYHASVELKGVPILYAPWMTFPLTRERKSGFLAPSFGSTGRSGSEFTLPYYWNIAPNRDATISPRLMQKRGLQL</sequence>
<comment type="caution">
    <text evidence="2">The sequence shown here is derived from an EMBL/GenBank/DDBJ whole genome shotgun (WGS) entry which is preliminary data.</text>
</comment>
<gene>
    <name evidence="2" type="ORF">LDC_0751</name>
</gene>
<reference evidence="2" key="2">
    <citation type="journal article" date="2011" name="Microb. Ecol.">
        <title>Taxonomic and Functional Metagenomic Profiling of the Microbial Community in the Anoxic Sediment of a Sub-saline Shallow Lake (Laguna de Carrizo, Central Spain).</title>
        <authorList>
            <person name="Ferrer M."/>
            <person name="Guazzaroni M.E."/>
            <person name="Richter M."/>
            <person name="Garcia-Salamanca A."/>
            <person name="Yarza P."/>
            <person name="Suarez-Suarez A."/>
            <person name="Solano J."/>
            <person name="Alcaide M."/>
            <person name="van Dillewijn P."/>
            <person name="Molina-Henares M.A."/>
            <person name="Lopez-Cortes N."/>
            <person name="Al-Ramahi Y."/>
            <person name="Guerrero C."/>
            <person name="Acosta A."/>
            <person name="de Eugenio L.I."/>
            <person name="Martinez V."/>
            <person name="Marques S."/>
            <person name="Rojo F."/>
            <person name="Santero E."/>
            <person name="Genilloud O."/>
            <person name="Perez-Perez J."/>
            <person name="Rossello-Mora R."/>
            <person name="Ramos J.L."/>
        </authorList>
    </citation>
    <scope>NUCLEOTIDE SEQUENCE</scope>
</reference>
<name>D9PGV4_9ZZZZ</name>